<reference evidence="1" key="1">
    <citation type="journal article" date="2014" name="Front. Microbiol.">
        <title>High frequency of phylogenetically diverse reductive dehalogenase-homologous genes in deep subseafloor sedimentary metagenomes.</title>
        <authorList>
            <person name="Kawai M."/>
            <person name="Futagami T."/>
            <person name="Toyoda A."/>
            <person name="Takaki Y."/>
            <person name="Nishi S."/>
            <person name="Hori S."/>
            <person name="Arai W."/>
            <person name="Tsubouchi T."/>
            <person name="Morono Y."/>
            <person name="Uchiyama I."/>
            <person name="Ito T."/>
            <person name="Fujiyama A."/>
            <person name="Inagaki F."/>
            <person name="Takami H."/>
        </authorList>
    </citation>
    <scope>NUCLEOTIDE SEQUENCE</scope>
    <source>
        <strain evidence="1">Expedition CK06-06</strain>
    </source>
</reference>
<proteinExistence type="predicted"/>
<dbReference type="EMBL" id="BARS01026172">
    <property type="protein sequence ID" value="GAG12425.1"/>
    <property type="molecule type" value="Genomic_DNA"/>
</dbReference>
<comment type="caution">
    <text evidence="1">The sequence shown here is derived from an EMBL/GenBank/DDBJ whole genome shotgun (WGS) entry which is preliminary data.</text>
</comment>
<gene>
    <name evidence="1" type="ORF">S01H1_41273</name>
</gene>
<name>X0V2U0_9ZZZZ</name>
<accession>X0V2U0</accession>
<organism evidence="1">
    <name type="scientific">marine sediment metagenome</name>
    <dbReference type="NCBI Taxonomy" id="412755"/>
    <lineage>
        <taxon>unclassified sequences</taxon>
        <taxon>metagenomes</taxon>
        <taxon>ecological metagenomes</taxon>
    </lineage>
</organism>
<protein>
    <submittedName>
        <fullName evidence="1">Uncharacterized protein</fullName>
    </submittedName>
</protein>
<dbReference type="AlphaFoldDB" id="X0V2U0"/>
<sequence>MKPWLDRFFDKPEIDLVLMLADRPMSPEEIADRIRETDKTELKANVRS</sequence>
<feature type="non-terminal residue" evidence="1">
    <location>
        <position position="48"/>
    </location>
</feature>
<evidence type="ECO:0000313" key="1">
    <source>
        <dbReference type="EMBL" id="GAG12425.1"/>
    </source>
</evidence>